<sequence length="244" mass="26306">MPQFLTRPDRPALAYEKHDGAGPTIVFFPGYASDMAGGKALALDGWADATDHGLLRFDYAGCGQSEGVFGAETLASWRDDALDCIDQLTEGPLILVGSSMGGWLMLLAALARPERVVGLVGIAAAPDFTDWGFDDTLRQTLLEDGLIARPSDYSDAPTITTLEFWRSGQANLLLDGKIAFDGPVRLLHGMLDPDVPPSITFRLGRALRSDDVQTILIKDGDHRLSRPGDLDLLIATVARLVKSQ</sequence>
<dbReference type="PANTHER" id="PTHR16138:SF7">
    <property type="entry name" value="PALMITOYL-PROTEIN THIOESTERASE ABHD10, MITOCHONDRIAL"/>
    <property type="match status" value="1"/>
</dbReference>
<dbReference type="InterPro" id="IPR022742">
    <property type="entry name" value="Hydrolase_4"/>
</dbReference>
<dbReference type="EMBL" id="JAAOZC010000002">
    <property type="protein sequence ID" value="NIJ07479.1"/>
    <property type="molecule type" value="Genomic_DNA"/>
</dbReference>
<dbReference type="InterPro" id="IPR029058">
    <property type="entry name" value="AB_hydrolase_fold"/>
</dbReference>
<evidence type="ECO:0000313" key="3">
    <source>
        <dbReference type="EMBL" id="NIJ07479.1"/>
    </source>
</evidence>
<dbReference type="RefSeq" id="WP_167072339.1">
    <property type="nucleotide sequence ID" value="NZ_JAAOZC010000002.1"/>
</dbReference>
<gene>
    <name evidence="3" type="ORF">FHS31_001075</name>
</gene>
<dbReference type="Gene3D" id="3.40.50.1820">
    <property type="entry name" value="alpha/beta hydrolase"/>
    <property type="match status" value="1"/>
</dbReference>
<protein>
    <submittedName>
        <fullName evidence="3">Pimeloyl-ACP methyl ester carboxylesterase</fullName>
    </submittedName>
</protein>
<dbReference type="InterPro" id="IPR052382">
    <property type="entry name" value="ABHD10_acyl-thioesterase"/>
</dbReference>
<dbReference type="Pfam" id="PF12146">
    <property type="entry name" value="Hydrolase_4"/>
    <property type="match status" value="1"/>
</dbReference>
<keyword evidence="1" id="KW-0378">Hydrolase</keyword>
<dbReference type="Proteomes" id="UP000727456">
    <property type="component" value="Unassembled WGS sequence"/>
</dbReference>
<reference evidence="3 4" key="1">
    <citation type="submission" date="2020-03" db="EMBL/GenBank/DDBJ databases">
        <title>Genomic Encyclopedia of Type Strains, Phase III (KMG-III): the genomes of soil and plant-associated and newly described type strains.</title>
        <authorList>
            <person name="Whitman W."/>
        </authorList>
    </citation>
    <scope>NUCLEOTIDE SEQUENCE [LARGE SCALE GENOMIC DNA]</scope>
    <source>
        <strain evidence="3 4">CECT 8804</strain>
    </source>
</reference>
<organism evidence="3 4">
    <name type="scientific">Sphingomonas vulcanisoli</name>
    <dbReference type="NCBI Taxonomy" id="1658060"/>
    <lineage>
        <taxon>Bacteria</taxon>
        <taxon>Pseudomonadati</taxon>
        <taxon>Pseudomonadota</taxon>
        <taxon>Alphaproteobacteria</taxon>
        <taxon>Sphingomonadales</taxon>
        <taxon>Sphingomonadaceae</taxon>
        <taxon>Sphingomonas</taxon>
    </lineage>
</organism>
<keyword evidence="4" id="KW-1185">Reference proteome</keyword>
<dbReference type="SUPFAM" id="SSF53474">
    <property type="entry name" value="alpha/beta-Hydrolases"/>
    <property type="match status" value="1"/>
</dbReference>
<evidence type="ECO:0000256" key="1">
    <source>
        <dbReference type="ARBA" id="ARBA00022801"/>
    </source>
</evidence>
<comment type="caution">
    <text evidence="3">The sequence shown here is derived from an EMBL/GenBank/DDBJ whole genome shotgun (WGS) entry which is preliminary data.</text>
</comment>
<evidence type="ECO:0000313" key="4">
    <source>
        <dbReference type="Proteomes" id="UP000727456"/>
    </source>
</evidence>
<proteinExistence type="predicted"/>
<feature type="domain" description="Serine aminopeptidase S33" evidence="2">
    <location>
        <begin position="25"/>
        <end position="125"/>
    </location>
</feature>
<evidence type="ECO:0000259" key="2">
    <source>
        <dbReference type="Pfam" id="PF12146"/>
    </source>
</evidence>
<accession>A0ABX0TPN0</accession>
<name>A0ABX0TPN0_9SPHN</name>
<dbReference type="PANTHER" id="PTHR16138">
    <property type="entry name" value="MYCOPHENOLIC ACID ACYL-GLUCURONIDE ESTERASE, MITOCHONDRIAL"/>
    <property type="match status" value="1"/>
</dbReference>